<feature type="non-terminal residue" evidence="1">
    <location>
        <position position="1"/>
    </location>
</feature>
<reference evidence="1" key="1">
    <citation type="journal article" date="2012" name="PLoS ONE">
        <title>Gene sets for utilization of primary and secondary nutrition supplies in the distal gut of endangered iberian lynx.</title>
        <authorList>
            <person name="Alcaide M."/>
            <person name="Messina E."/>
            <person name="Richter M."/>
            <person name="Bargiela R."/>
            <person name="Peplies J."/>
            <person name="Huws S.A."/>
            <person name="Newbold C.J."/>
            <person name="Golyshin P.N."/>
            <person name="Simon M.A."/>
            <person name="Lopez G."/>
            <person name="Yakimov M.M."/>
            <person name="Ferrer M."/>
        </authorList>
    </citation>
    <scope>NUCLEOTIDE SEQUENCE</scope>
</reference>
<sequence length="35" mass="3895">QVVPVSDNKKHISAVPIVKKGEIAIATICNDYRMR</sequence>
<proteinExistence type="predicted"/>
<gene>
    <name evidence="1" type="ORF">EVA_20098</name>
</gene>
<comment type="caution">
    <text evidence="1">The sequence shown here is derived from an EMBL/GenBank/DDBJ whole genome shotgun (WGS) entry which is preliminary data.</text>
</comment>
<protein>
    <submittedName>
        <fullName evidence="1">Uncharacterized protein</fullName>
    </submittedName>
</protein>
<name>J9BW51_9ZZZZ</name>
<dbReference type="AlphaFoldDB" id="J9BW51"/>
<organism evidence="1">
    <name type="scientific">gut metagenome</name>
    <dbReference type="NCBI Taxonomy" id="749906"/>
    <lineage>
        <taxon>unclassified sequences</taxon>
        <taxon>metagenomes</taxon>
        <taxon>organismal metagenomes</taxon>
    </lineage>
</organism>
<accession>J9BW51</accession>
<dbReference type="EMBL" id="AMCI01007941">
    <property type="protein sequence ID" value="EJW91795.1"/>
    <property type="molecule type" value="Genomic_DNA"/>
</dbReference>
<evidence type="ECO:0000313" key="1">
    <source>
        <dbReference type="EMBL" id="EJW91795.1"/>
    </source>
</evidence>